<evidence type="ECO:0000256" key="1">
    <source>
        <dbReference type="SAM" id="MobiDB-lite"/>
    </source>
</evidence>
<evidence type="ECO:0000313" key="2">
    <source>
        <dbReference type="EMBL" id="HJB07413.1"/>
    </source>
</evidence>
<feature type="region of interest" description="Disordered" evidence="1">
    <location>
        <begin position="1"/>
        <end position="24"/>
    </location>
</feature>
<dbReference type="Proteomes" id="UP000886804">
    <property type="component" value="Unassembled WGS sequence"/>
</dbReference>
<sequence>MRILETDMGERKMDKKNQQDRMGKPSGAFYRAEDHLTIQLLPQKGNEELLAEVPHILWLDLAVVFRYYWEEERYCCSMLIQREHLADWNVTVEQVWRKARENMPRLFPVKLCSVEEAMRDMREGMEVKSQKIRDRKRETGLSVQLYLLTNQRGYNGATAIFYEGVLKEFAERVGKDLIILPSSIHEVLLIPDDGTSSYEMLSALVREVNRSEVPRRDQLSDHIYRYLREKDSLEIA</sequence>
<proteinExistence type="predicted"/>
<reference evidence="2" key="2">
    <citation type="submission" date="2021-04" db="EMBL/GenBank/DDBJ databases">
        <authorList>
            <person name="Gilroy R."/>
        </authorList>
    </citation>
    <scope>NUCLEOTIDE SEQUENCE</scope>
    <source>
        <strain evidence="2">CHK188-4685</strain>
    </source>
</reference>
<protein>
    <submittedName>
        <fullName evidence="2">Uncharacterized protein</fullName>
    </submittedName>
</protein>
<dbReference type="Pfam" id="PF18941">
    <property type="entry name" value="DUF5688"/>
    <property type="match status" value="1"/>
</dbReference>
<reference evidence="2" key="1">
    <citation type="journal article" date="2021" name="PeerJ">
        <title>Extensive microbial diversity within the chicken gut microbiome revealed by metagenomics and culture.</title>
        <authorList>
            <person name="Gilroy R."/>
            <person name="Ravi A."/>
            <person name="Getino M."/>
            <person name="Pursley I."/>
            <person name="Horton D.L."/>
            <person name="Alikhan N.F."/>
            <person name="Baker D."/>
            <person name="Gharbi K."/>
            <person name="Hall N."/>
            <person name="Watson M."/>
            <person name="Adriaenssens E.M."/>
            <person name="Foster-Nyarko E."/>
            <person name="Jarju S."/>
            <person name="Secka A."/>
            <person name="Antonio M."/>
            <person name="Oren A."/>
            <person name="Chaudhuri R.R."/>
            <person name="La Ragione R."/>
            <person name="Hildebrand F."/>
            <person name="Pallen M.J."/>
        </authorList>
    </citation>
    <scope>NUCLEOTIDE SEQUENCE</scope>
    <source>
        <strain evidence="2">CHK188-4685</strain>
    </source>
</reference>
<dbReference type="EMBL" id="DWYS01000070">
    <property type="protein sequence ID" value="HJB07413.1"/>
    <property type="molecule type" value="Genomic_DNA"/>
</dbReference>
<feature type="compositionally biased region" description="Basic and acidic residues" evidence="1">
    <location>
        <begin position="1"/>
        <end position="23"/>
    </location>
</feature>
<evidence type="ECO:0000313" key="3">
    <source>
        <dbReference type="Proteomes" id="UP000886804"/>
    </source>
</evidence>
<accession>A0A9D2L7J7</accession>
<gene>
    <name evidence="2" type="ORF">H9716_06040</name>
</gene>
<dbReference type="InterPro" id="IPR043743">
    <property type="entry name" value="DUF5688"/>
</dbReference>
<dbReference type="AlphaFoldDB" id="A0A9D2L7J7"/>
<organism evidence="2 3">
    <name type="scientific">Candidatus Enterocloster faecavium</name>
    <dbReference type="NCBI Taxonomy" id="2838560"/>
    <lineage>
        <taxon>Bacteria</taxon>
        <taxon>Bacillati</taxon>
        <taxon>Bacillota</taxon>
        <taxon>Clostridia</taxon>
        <taxon>Lachnospirales</taxon>
        <taxon>Lachnospiraceae</taxon>
        <taxon>Enterocloster</taxon>
    </lineage>
</organism>
<name>A0A9D2L7J7_9FIRM</name>
<comment type="caution">
    <text evidence="2">The sequence shown here is derived from an EMBL/GenBank/DDBJ whole genome shotgun (WGS) entry which is preliminary data.</text>
</comment>